<protein>
    <recommendedName>
        <fullName evidence="3">D-xylose 1-dehydrogenase (NADP(+), D-xylono-1,5-lactone-forming)</fullName>
        <ecNumber evidence="3">1.1.1.179</ecNumber>
    </recommendedName>
    <alternativeName>
        <fullName evidence="4">D-xylose-NADP dehydrogenase</fullName>
    </alternativeName>
</protein>
<dbReference type="Pfam" id="PF01408">
    <property type="entry name" value="GFO_IDH_MocA"/>
    <property type="match status" value="1"/>
</dbReference>
<sequence length="407" mass="45038">MASFVQRLYRIYAPPSQPSKVAIESDGSGSKPIKFGILGAANIAPPALIIPAKSHPEVIIYAVAARDQKKAERFAKKNAIGKVYYGANGYQQLLDDPEIDAIYNPLPNMLHFEWTMKALLAGKHVLCEKPFADTAEEVRQMFDLAEKKGLVLLEAFHYRFHPAIQRVKAILDSGELGKIKSIDAKLMAPSGAVGSDDIRFNLALGGGAAMDMGCYTLNCIRYLTSSNPTSVISATPTPLKSADINETKIDRAMNATLELPNDIIATIEADLAMPWTIFPLKIAKIWVEVKCEGGDVELINFVLPTFWHTIKVSTKAGGTTSTRVEKVYKFADAHLDDGNSKALALGEDWWLTYRYQLEAFVDKLKGRTPQTWVEREDSIANLEWIEKIYEKAGIGSRPKSDYLLPTE</sequence>
<evidence type="ECO:0000256" key="2">
    <source>
        <dbReference type="ARBA" id="ARBA00023002"/>
    </source>
</evidence>
<dbReference type="AlphaFoldDB" id="A0A6A4HQB4"/>
<evidence type="ECO:0000256" key="1">
    <source>
        <dbReference type="ARBA" id="ARBA00010928"/>
    </source>
</evidence>
<dbReference type="Pfam" id="PF22725">
    <property type="entry name" value="GFO_IDH_MocA_C3"/>
    <property type="match status" value="1"/>
</dbReference>
<dbReference type="InterPro" id="IPR000683">
    <property type="entry name" value="Gfo/Idh/MocA-like_OxRdtase_N"/>
</dbReference>
<proteinExistence type="inferred from homology"/>
<dbReference type="Proteomes" id="UP000799118">
    <property type="component" value="Unassembled WGS sequence"/>
</dbReference>
<reference evidence="8" key="1">
    <citation type="journal article" date="2019" name="Environ. Microbiol.">
        <title>Fungal ecological strategies reflected in gene transcription - a case study of two litter decomposers.</title>
        <authorList>
            <person name="Barbi F."/>
            <person name="Kohler A."/>
            <person name="Barry K."/>
            <person name="Baskaran P."/>
            <person name="Daum C."/>
            <person name="Fauchery L."/>
            <person name="Ihrmark K."/>
            <person name="Kuo A."/>
            <person name="LaButti K."/>
            <person name="Lipzen A."/>
            <person name="Morin E."/>
            <person name="Grigoriev I.V."/>
            <person name="Henrissat B."/>
            <person name="Lindahl B."/>
            <person name="Martin F."/>
        </authorList>
    </citation>
    <scope>NUCLEOTIDE SEQUENCE</scope>
    <source>
        <strain evidence="8">JB14</strain>
    </source>
</reference>
<organism evidence="8 9">
    <name type="scientific">Gymnopus androsaceus JB14</name>
    <dbReference type="NCBI Taxonomy" id="1447944"/>
    <lineage>
        <taxon>Eukaryota</taxon>
        <taxon>Fungi</taxon>
        <taxon>Dikarya</taxon>
        <taxon>Basidiomycota</taxon>
        <taxon>Agaricomycotina</taxon>
        <taxon>Agaricomycetes</taxon>
        <taxon>Agaricomycetidae</taxon>
        <taxon>Agaricales</taxon>
        <taxon>Marasmiineae</taxon>
        <taxon>Omphalotaceae</taxon>
        <taxon>Gymnopus</taxon>
    </lineage>
</organism>
<evidence type="ECO:0000256" key="5">
    <source>
        <dbReference type="ARBA" id="ARBA00049233"/>
    </source>
</evidence>
<name>A0A6A4HQB4_9AGAR</name>
<dbReference type="SUPFAM" id="SSF51735">
    <property type="entry name" value="NAD(P)-binding Rossmann-fold domains"/>
    <property type="match status" value="1"/>
</dbReference>
<dbReference type="InterPro" id="IPR050984">
    <property type="entry name" value="Gfo/Idh/MocA_domain"/>
</dbReference>
<dbReference type="OrthoDB" id="64915at2759"/>
<dbReference type="PANTHER" id="PTHR22604:SF105">
    <property type="entry name" value="TRANS-1,2-DIHYDROBENZENE-1,2-DIOL DEHYDROGENASE"/>
    <property type="match status" value="1"/>
</dbReference>
<dbReference type="GO" id="GO:0000166">
    <property type="term" value="F:nucleotide binding"/>
    <property type="evidence" value="ECO:0007669"/>
    <property type="project" value="InterPro"/>
</dbReference>
<dbReference type="InterPro" id="IPR055170">
    <property type="entry name" value="GFO_IDH_MocA-like_dom"/>
</dbReference>
<evidence type="ECO:0000313" key="9">
    <source>
        <dbReference type="Proteomes" id="UP000799118"/>
    </source>
</evidence>
<feature type="domain" description="Gfo/Idh/MocA-like oxidoreductase N-terminal" evidence="6">
    <location>
        <begin position="33"/>
        <end position="153"/>
    </location>
</feature>
<evidence type="ECO:0000256" key="3">
    <source>
        <dbReference type="ARBA" id="ARBA00038984"/>
    </source>
</evidence>
<comment type="similarity">
    <text evidence="1">Belongs to the Gfo/Idh/MocA family.</text>
</comment>
<keyword evidence="2" id="KW-0560">Oxidoreductase</keyword>
<dbReference type="GO" id="GO:0047837">
    <property type="term" value="F:D-xylose 1-dehydrogenase (NADP+) activity"/>
    <property type="evidence" value="ECO:0007669"/>
    <property type="project" value="UniProtKB-EC"/>
</dbReference>
<dbReference type="EMBL" id="ML769463">
    <property type="protein sequence ID" value="KAE9399940.1"/>
    <property type="molecule type" value="Genomic_DNA"/>
</dbReference>
<comment type="catalytic activity">
    <reaction evidence="5">
        <text>D-xylose + NADP(+) = D-xylono-1,5-lactone + NADPH + H(+)</text>
        <dbReference type="Rhea" id="RHEA:22000"/>
        <dbReference type="ChEBI" id="CHEBI:15378"/>
        <dbReference type="ChEBI" id="CHEBI:15867"/>
        <dbReference type="ChEBI" id="CHEBI:53455"/>
        <dbReference type="ChEBI" id="CHEBI:57783"/>
        <dbReference type="ChEBI" id="CHEBI:58349"/>
        <dbReference type="EC" id="1.1.1.179"/>
    </reaction>
</comment>
<evidence type="ECO:0000256" key="4">
    <source>
        <dbReference type="ARBA" id="ARBA00042988"/>
    </source>
</evidence>
<keyword evidence="9" id="KW-1185">Reference proteome</keyword>
<dbReference type="Gene3D" id="3.40.50.720">
    <property type="entry name" value="NAD(P)-binding Rossmann-like Domain"/>
    <property type="match status" value="1"/>
</dbReference>
<gene>
    <name evidence="8" type="ORF">BT96DRAFT_975655</name>
</gene>
<evidence type="ECO:0000259" key="6">
    <source>
        <dbReference type="Pfam" id="PF01408"/>
    </source>
</evidence>
<dbReference type="Gene3D" id="3.30.360.10">
    <property type="entry name" value="Dihydrodipicolinate Reductase, domain 2"/>
    <property type="match status" value="1"/>
</dbReference>
<dbReference type="InterPro" id="IPR036291">
    <property type="entry name" value="NAD(P)-bd_dom_sf"/>
</dbReference>
<dbReference type="EC" id="1.1.1.179" evidence="3"/>
<evidence type="ECO:0000259" key="7">
    <source>
        <dbReference type="Pfam" id="PF22725"/>
    </source>
</evidence>
<dbReference type="SUPFAM" id="SSF55347">
    <property type="entry name" value="Glyceraldehyde-3-phosphate dehydrogenase-like, C-terminal domain"/>
    <property type="match status" value="1"/>
</dbReference>
<evidence type="ECO:0000313" key="8">
    <source>
        <dbReference type="EMBL" id="KAE9399940.1"/>
    </source>
</evidence>
<feature type="domain" description="GFO/IDH/MocA-like oxidoreductase" evidence="7">
    <location>
        <begin position="164"/>
        <end position="294"/>
    </location>
</feature>
<accession>A0A6A4HQB4</accession>
<dbReference type="PANTHER" id="PTHR22604">
    <property type="entry name" value="OXIDOREDUCTASES"/>
    <property type="match status" value="1"/>
</dbReference>